<dbReference type="RefSeq" id="WP_066789614.1">
    <property type="nucleotide sequence ID" value="NZ_LWQS01000071.1"/>
</dbReference>
<keyword evidence="1" id="KW-1133">Transmembrane helix</keyword>
<evidence type="ECO:0000313" key="3">
    <source>
        <dbReference type="EMBL" id="OAN44120.1"/>
    </source>
</evidence>
<accession>A0A178M5T0</accession>
<dbReference type="Pfam" id="PF13630">
    <property type="entry name" value="SdpI"/>
    <property type="match status" value="1"/>
</dbReference>
<keyword evidence="4" id="KW-1185">Reference proteome</keyword>
<dbReference type="InterPro" id="IPR012867">
    <property type="entry name" value="DUF1648"/>
</dbReference>
<comment type="caution">
    <text evidence="3">The sequence shown here is derived from an EMBL/GenBank/DDBJ whole genome shotgun (WGS) entry which is preliminary data.</text>
</comment>
<dbReference type="PANTHER" id="PTHR37810">
    <property type="entry name" value="IMMUNITY PROTEIN SDPI"/>
    <property type="match status" value="1"/>
</dbReference>
<organism evidence="3 4">
    <name type="scientific">Chloroflexus islandicus</name>
    <dbReference type="NCBI Taxonomy" id="1707952"/>
    <lineage>
        <taxon>Bacteria</taxon>
        <taxon>Bacillati</taxon>
        <taxon>Chloroflexota</taxon>
        <taxon>Chloroflexia</taxon>
        <taxon>Chloroflexales</taxon>
        <taxon>Chloroflexineae</taxon>
        <taxon>Chloroflexaceae</taxon>
        <taxon>Chloroflexus</taxon>
    </lineage>
</organism>
<protein>
    <recommendedName>
        <fullName evidence="2">DUF1648 domain-containing protein</fullName>
    </recommendedName>
</protein>
<dbReference type="STRING" id="1707952.A6A03_02940"/>
<dbReference type="OrthoDB" id="9808690at2"/>
<feature type="domain" description="DUF1648" evidence="2">
    <location>
        <begin position="9"/>
        <end position="56"/>
    </location>
</feature>
<proteinExistence type="predicted"/>
<evidence type="ECO:0000313" key="4">
    <source>
        <dbReference type="Proteomes" id="UP000078287"/>
    </source>
</evidence>
<dbReference type="PIRSF" id="PIRSF038959">
    <property type="entry name" value="SdpI"/>
    <property type="match status" value="1"/>
</dbReference>
<reference evidence="3 4" key="1">
    <citation type="submission" date="2016-04" db="EMBL/GenBank/DDBJ databases">
        <title>Chloroflexus islandicus sp. nov., a thermophilic filamentous anoxygenic phototrophic bacterium from geyser Strokkur (Iceland).</title>
        <authorList>
            <person name="Gaisin V.A."/>
            <person name="Kalashnikov A.M."/>
            <person name="Sukhacheva M.V."/>
            <person name="Grouzdev D.S."/>
            <person name="Ivanov T.M."/>
            <person name="Kuznetsov B."/>
            <person name="Gorlenko V.M."/>
        </authorList>
    </citation>
    <scope>NUCLEOTIDE SEQUENCE [LARGE SCALE GENOMIC DNA]</scope>
    <source>
        <strain evidence="4">isl-2</strain>
    </source>
</reference>
<dbReference type="AlphaFoldDB" id="A0A178M5T0"/>
<keyword evidence="1" id="KW-0472">Membrane</keyword>
<dbReference type="PANTHER" id="PTHR37810:SF5">
    <property type="entry name" value="IMMUNITY PROTEIN SDPI"/>
    <property type="match status" value="1"/>
</dbReference>
<keyword evidence="1" id="KW-0812">Transmembrane</keyword>
<evidence type="ECO:0000256" key="1">
    <source>
        <dbReference type="SAM" id="Phobius"/>
    </source>
</evidence>
<name>A0A178M5T0_9CHLR</name>
<dbReference type="EMBL" id="LWQS01000071">
    <property type="protein sequence ID" value="OAN44120.1"/>
    <property type="molecule type" value="Genomic_DNA"/>
</dbReference>
<dbReference type="InterPro" id="IPR026272">
    <property type="entry name" value="SdpI"/>
</dbReference>
<feature type="transmembrane region" description="Helical" evidence="1">
    <location>
        <begin position="160"/>
        <end position="179"/>
    </location>
</feature>
<dbReference type="GO" id="GO:0009636">
    <property type="term" value="P:response to toxic substance"/>
    <property type="evidence" value="ECO:0007669"/>
    <property type="project" value="TreeGrafter"/>
</dbReference>
<dbReference type="Proteomes" id="UP000078287">
    <property type="component" value="Unassembled WGS sequence"/>
</dbReference>
<gene>
    <name evidence="3" type="ORF">A6A03_02940</name>
</gene>
<feature type="transmembrane region" description="Helical" evidence="1">
    <location>
        <begin position="185"/>
        <end position="207"/>
    </location>
</feature>
<dbReference type="Pfam" id="PF07853">
    <property type="entry name" value="DUF1648"/>
    <property type="match status" value="1"/>
</dbReference>
<sequence length="214" mass="23542">MRNLRFMIVITALMWVFGAVMLPFIPDPAPIHWNAAGEVDGYGSSWFVAFFPPAIATLMAALAPLLPRIDPRGQGYVAFSRTYALIMNSVILFFAAMHLITVGVAVGWPISVPRLISIGAALLIAVLGNELGRVTPNYFVGIRTPWTLADPEVWRITHRVGARLFVAGGLASALVSLFVPEEWLFVTSFPLIIVPVLATIPYSYIVWRRLHRAG</sequence>
<dbReference type="InterPro" id="IPR025962">
    <property type="entry name" value="SdpI/YhfL"/>
</dbReference>
<feature type="transmembrane region" description="Helical" evidence="1">
    <location>
        <begin position="78"/>
        <end position="100"/>
    </location>
</feature>
<feature type="transmembrane region" description="Helical" evidence="1">
    <location>
        <begin position="45"/>
        <end position="66"/>
    </location>
</feature>
<evidence type="ECO:0000259" key="2">
    <source>
        <dbReference type="Pfam" id="PF07853"/>
    </source>
</evidence>
<feature type="transmembrane region" description="Helical" evidence="1">
    <location>
        <begin position="7"/>
        <end position="25"/>
    </location>
</feature>